<proteinExistence type="predicted"/>
<gene>
    <name evidence="1" type="ORF">WN55_08865</name>
</gene>
<evidence type="ECO:0000313" key="1">
    <source>
        <dbReference type="EMBL" id="KZC05258.1"/>
    </source>
</evidence>
<dbReference type="AlphaFoldDB" id="A0A154P207"/>
<keyword evidence="2" id="KW-1185">Reference proteome</keyword>
<organism evidence="1 2">
    <name type="scientific">Dufourea novaeangliae</name>
    <name type="common">Sweat bee</name>
    <dbReference type="NCBI Taxonomy" id="178035"/>
    <lineage>
        <taxon>Eukaryota</taxon>
        <taxon>Metazoa</taxon>
        <taxon>Ecdysozoa</taxon>
        <taxon>Arthropoda</taxon>
        <taxon>Hexapoda</taxon>
        <taxon>Insecta</taxon>
        <taxon>Pterygota</taxon>
        <taxon>Neoptera</taxon>
        <taxon>Endopterygota</taxon>
        <taxon>Hymenoptera</taxon>
        <taxon>Apocrita</taxon>
        <taxon>Aculeata</taxon>
        <taxon>Apoidea</taxon>
        <taxon>Anthophila</taxon>
        <taxon>Halictidae</taxon>
        <taxon>Rophitinae</taxon>
        <taxon>Dufourea</taxon>
    </lineage>
</organism>
<evidence type="ECO:0000313" key="2">
    <source>
        <dbReference type="Proteomes" id="UP000076502"/>
    </source>
</evidence>
<dbReference type="EMBL" id="KQ434786">
    <property type="protein sequence ID" value="KZC05258.1"/>
    <property type="molecule type" value="Genomic_DNA"/>
</dbReference>
<protein>
    <submittedName>
        <fullName evidence="1">Uncharacterized protein</fullName>
    </submittedName>
</protein>
<name>A0A154P207_DUFNO</name>
<reference evidence="1 2" key="1">
    <citation type="submission" date="2015-07" db="EMBL/GenBank/DDBJ databases">
        <title>The genome of Dufourea novaeangliae.</title>
        <authorList>
            <person name="Pan H."/>
            <person name="Kapheim K."/>
        </authorList>
    </citation>
    <scope>NUCLEOTIDE SEQUENCE [LARGE SCALE GENOMIC DNA]</scope>
    <source>
        <strain evidence="1">0120121106</strain>
        <tissue evidence="1">Whole body</tissue>
    </source>
</reference>
<sequence>MCVTRVRYDKCGMKGPISDLSEDTFEVVVGDQTVQTCLNIKAKSIRRYSIPRHLVSVGRDSRLSSNVKFGIFHSCLTSSQYSD</sequence>
<dbReference type="Proteomes" id="UP000076502">
    <property type="component" value="Unassembled WGS sequence"/>
</dbReference>
<accession>A0A154P207</accession>